<dbReference type="GO" id="GO:0006260">
    <property type="term" value="P:DNA replication"/>
    <property type="evidence" value="ECO:0007669"/>
    <property type="project" value="UniProtKB-UniRule"/>
</dbReference>
<dbReference type="Gene3D" id="3.40.50.300">
    <property type="entry name" value="P-loop containing nucleotide triphosphate hydrolases"/>
    <property type="match status" value="1"/>
</dbReference>
<dbReference type="Gene3D" id="1.10.8.60">
    <property type="match status" value="1"/>
</dbReference>
<dbReference type="PANTHER" id="PTHR23389">
    <property type="entry name" value="CHROMOSOME TRANSMISSION FIDELITY FACTOR 18"/>
    <property type="match status" value="1"/>
</dbReference>
<keyword evidence="3 7" id="KW-0235">DNA replication</keyword>
<evidence type="ECO:0000256" key="2">
    <source>
        <dbReference type="ARBA" id="ARBA00014793"/>
    </source>
</evidence>
<keyword evidence="4 7" id="KW-0547">Nucleotide-binding</keyword>
<evidence type="ECO:0000256" key="1">
    <source>
        <dbReference type="ARBA" id="ARBA00006878"/>
    </source>
</evidence>
<organism evidence="9 10">
    <name type="scientific">Infirmifilum lucidum</name>
    <dbReference type="NCBI Taxonomy" id="2776706"/>
    <lineage>
        <taxon>Archaea</taxon>
        <taxon>Thermoproteota</taxon>
        <taxon>Thermoprotei</taxon>
        <taxon>Thermofilales</taxon>
        <taxon>Thermofilaceae</taxon>
        <taxon>Infirmifilum</taxon>
    </lineage>
</organism>
<dbReference type="CDD" id="cd00009">
    <property type="entry name" value="AAA"/>
    <property type="match status" value="1"/>
</dbReference>
<sequence length="412" mass="46893">MSSARFIPWAEKYRPRRIQDVVGNEEAKKEYVAWLNSWIRGKPSHKAVLLYGPPGCGKTSIVYATASEYNWELIEINASDVRSREAIQSRVFPAIQTGSIYGYSGKIILIDEVDGVWTREDVGGMDAIIELISKSRYPVVLTANDPWDPKLKDLREACKLIEFKKIGKRDVIRVLEDICSREGVHCDRDVLSAIADNAKGDLRAAINDLQTIAMGRKTISLADLQILGERAEQENMFEVVRTVLTAKTPEQALSVTRLPSLDYEMLIQWLSENIVAQYTPSYRAIADAYDALSMADIYLSRMKREQIWALLPYALELMTAGVASARERPPFKFVKYSFPEKLRILSRIKTKREKFVEATRNAARLLHVSTSTFRTEFLPYIRLINSYNPEQARRILASLGINEETAKYILET</sequence>
<keyword evidence="5 7" id="KW-0067">ATP-binding</keyword>
<evidence type="ECO:0000256" key="6">
    <source>
        <dbReference type="ARBA" id="ARBA00032141"/>
    </source>
</evidence>
<dbReference type="CDD" id="cd18140">
    <property type="entry name" value="HLD_clamp_RFC"/>
    <property type="match status" value="1"/>
</dbReference>
<dbReference type="EMBL" id="CP062310">
    <property type="protein sequence ID" value="QOJ78361.1"/>
    <property type="molecule type" value="Genomic_DNA"/>
</dbReference>
<evidence type="ECO:0000259" key="8">
    <source>
        <dbReference type="SMART" id="SM00382"/>
    </source>
</evidence>
<dbReference type="HAMAP" id="MF_01508">
    <property type="entry name" value="RfcL"/>
    <property type="match status" value="1"/>
</dbReference>
<keyword evidence="10" id="KW-1185">Reference proteome</keyword>
<comment type="function">
    <text evidence="7">Part of the RFC clamp loader complex which loads the PCNA sliding clamp onto DNA.</text>
</comment>
<dbReference type="KEGG" id="thel:IG193_06280"/>
<dbReference type="NCBIfam" id="NF003229">
    <property type="entry name" value="PRK04195.1-5"/>
    <property type="match status" value="1"/>
</dbReference>
<dbReference type="InterPro" id="IPR027417">
    <property type="entry name" value="P-loop_NTPase"/>
</dbReference>
<comment type="similarity">
    <text evidence="1 7">Belongs to the activator 1 small subunits family. RfcL subfamily.</text>
</comment>
<dbReference type="InParanoid" id="A0A7L9FFF8"/>
<evidence type="ECO:0000313" key="9">
    <source>
        <dbReference type="EMBL" id="QOJ78361.1"/>
    </source>
</evidence>
<evidence type="ECO:0000256" key="5">
    <source>
        <dbReference type="ARBA" id="ARBA00022840"/>
    </source>
</evidence>
<dbReference type="InterPro" id="IPR023935">
    <property type="entry name" value="Rep_factor-C_lsu"/>
</dbReference>
<accession>A0A7L9FFF8</accession>
<dbReference type="InterPro" id="IPR047854">
    <property type="entry name" value="RFC_lid"/>
</dbReference>
<dbReference type="GO" id="GO:0016887">
    <property type="term" value="F:ATP hydrolysis activity"/>
    <property type="evidence" value="ECO:0007669"/>
    <property type="project" value="InterPro"/>
</dbReference>
<dbReference type="Proteomes" id="UP000594121">
    <property type="component" value="Chromosome"/>
</dbReference>
<proteinExistence type="inferred from homology"/>
<dbReference type="GeneID" id="59149486"/>
<dbReference type="Pfam" id="PF00004">
    <property type="entry name" value="AAA"/>
    <property type="match status" value="1"/>
</dbReference>
<name>A0A7L9FFF8_9CREN</name>
<dbReference type="AlphaFoldDB" id="A0A7L9FFF8"/>
<dbReference type="PANTHER" id="PTHR23389:SF6">
    <property type="entry name" value="REPLICATION FACTOR C SUBUNIT 1"/>
    <property type="match status" value="1"/>
</dbReference>
<dbReference type="Pfam" id="PF21960">
    <property type="entry name" value="RCF1-5-like_lid"/>
    <property type="match status" value="1"/>
</dbReference>
<comment type="subunit">
    <text evidence="7">Heteromultimer composed of small subunits (RfcS) and large subunits (RfcL).</text>
</comment>
<dbReference type="InterPro" id="IPR003593">
    <property type="entry name" value="AAA+_ATPase"/>
</dbReference>
<evidence type="ECO:0000313" key="10">
    <source>
        <dbReference type="Proteomes" id="UP000594121"/>
    </source>
</evidence>
<dbReference type="SUPFAM" id="SSF52540">
    <property type="entry name" value="P-loop containing nucleoside triphosphate hydrolases"/>
    <property type="match status" value="1"/>
</dbReference>
<dbReference type="GO" id="GO:0005524">
    <property type="term" value="F:ATP binding"/>
    <property type="evidence" value="ECO:0007669"/>
    <property type="project" value="UniProtKB-UniRule"/>
</dbReference>
<dbReference type="InterPro" id="IPR003959">
    <property type="entry name" value="ATPase_AAA_core"/>
</dbReference>
<dbReference type="SMART" id="SM00382">
    <property type="entry name" value="AAA"/>
    <property type="match status" value="1"/>
</dbReference>
<evidence type="ECO:0000256" key="7">
    <source>
        <dbReference type="HAMAP-Rule" id="MF_01508"/>
    </source>
</evidence>
<gene>
    <name evidence="7" type="primary">rfcL</name>
    <name evidence="9" type="ORF">IG193_06280</name>
</gene>
<evidence type="ECO:0000256" key="3">
    <source>
        <dbReference type="ARBA" id="ARBA00022705"/>
    </source>
</evidence>
<reference evidence="9 10" key="1">
    <citation type="submission" date="2020-10" db="EMBL/GenBank/DDBJ databases">
        <title>Thermofilum lucidum 3507LT sp. nov. a novel member of Thermofilaceae family isolated from Chile hot spring, and proposal of description order Thermofilales.</title>
        <authorList>
            <person name="Zayulina K.S."/>
            <person name="Elcheninov A.G."/>
            <person name="Toshchakov S.V."/>
            <person name="Kublanov I.V."/>
        </authorList>
    </citation>
    <scope>NUCLEOTIDE SEQUENCE [LARGE SCALE GENOMIC DNA]</scope>
    <source>
        <strain evidence="9 10">3507LT</strain>
    </source>
</reference>
<protein>
    <recommendedName>
        <fullName evidence="2 7">Replication factor C large subunit</fullName>
        <shortName evidence="7">RFC large subunit</shortName>
    </recommendedName>
    <alternativeName>
        <fullName evidence="6 7">Clamp loader large subunit</fullName>
    </alternativeName>
</protein>
<feature type="domain" description="AAA+ ATPase" evidence="8">
    <location>
        <begin position="44"/>
        <end position="167"/>
    </location>
</feature>
<feature type="binding site" evidence="7">
    <location>
        <begin position="52"/>
        <end position="59"/>
    </location>
    <ligand>
        <name>ATP</name>
        <dbReference type="ChEBI" id="CHEBI:30616"/>
    </ligand>
</feature>
<dbReference type="GO" id="GO:0003689">
    <property type="term" value="F:DNA clamp loader activity"/>
    <property type="evidence" value="ECO:0007669"/>
    <property type="project" value="UniProtKB-UniRule"/>
</dbReference>
<evidence type="ECO:0000256" key="4">
    <source>
        <dbReference type="ARBA" id="ARBA00022741"/>
    </source>
</evidence>
<dbReference type="RefSeq" id="WP_192818333.1">
    <property type="nucleotide sequence ID" value="NZ_CP062310.1"/>
</dbReference>